<gene>
    <name evidence="1" type="ORF">APHMUC_0262</name>
</gene>
<evidence type="ECO:0000313" key="1">
    <source>
        <dbReference type="EMBL" id="KJV64749.1"/>
    </source>
</evidence>
<proteinExistence type="predicted"/>
<reference evidence="1 2" key="1">
    <citation type="submission" date="2015-02" db="EMBL/GenBank/DDBJ databases">
        <title>Genome Sequencing of Rickettsiales.</title>
        <authorList>
            <person name="Daugherty S.C."/>
            <person name="Su Q."/>
            <person name="Abolude K."/>
            <person name="Beier-Sexton M."/>
            <person name="Carlyon J.A."/>
            <person name="Carter R."/>
            <person name="Day N.P."/>
            <person name="Dumler S.J."/>
            <person name="Dyachenko V."/>
            <person name="Godinez A."/>
            <person name="Kurtti T.J."/>
            <person name="Lichay M."/>
            <person name="Mullins K.E."/>
            <person name="Ott S."/>
            <person name="Pappas-Brown V."/>
            <person name="Paris D.H."/>
            <person name="Patel P."/>
            <person name="Richards A.L."/>
            <person name="Sadzewicz L."/>
            <person name="Sears K."/>
            <person name="Seidman D."/>
            <person name="Sengamalay N."/>
            <person name="Stenos J."/>
            <person name="Tallon L.J."/>
            <person name="Vincent G."/>
            <person name="Fraser C.M."/>
            <person name="Munderloh U."/>
            <person name="Dunning-Hotopp J.C."/>
        </authorList>
    </citation>
    <scope>NUCLEOTIDE SEQUENCE [LARGE SCALE GENOMIC DNA]</scope>
    <source>
        <strain evidence="1 2">ApMUC09</strain>
    </source>
</reference>
<dbReference type="PATRIC" id="fig|1359152.3.peg.280"/>
<name>A0A0F3NCX0_ANAPH</name>
<dbReference type="AlphaFoldDB" id="A0A0F3NCX0"/>
<protein>
    <submittedName>
        <fullName evidence="1">Uncharacterized protein</fullName>
    </submittedName>
</protein>
<dbReference type="EMBL" id="LANV01000001">
    <property type="protein sequence ID" value="KJV64749.1"/>
    <property type="molecule type" value="Genomic_DNA"/>
</dbReference>
<evidence type="ECO:0000313" key="2">
    <source>
        <dbReference type="Proteomes" id="UP000033441"/>
    </source>
</evidence>
<comment type="caution">
    <text evidence="1">The sequence shown here is derived from an EMBL/GenBank/DDBJ whole genome shotgun (WGS) entry which is preliminary data.</text>
</comment>
<accession>A0A0F3NCX0</accession>
<organism evidence="1 2">
    <name type="scientific">Anaplasma phagocytophilum str. ApMUC09</name>
    <dbReference type="NCBI Taxonomy" id="1359152"/>
    <lineage>
        <taxon>Bacteria</taxon>
        <taxon>Pseudomonadati</taxon>
        <taxon>Pseudomonadota</taxon>
        <taxon>Alphaproteobacteria</taxon>
        <taxon>Rickettsiales</taxon>
        <taxon>Anaplasmataceae</taxon>
        <taxon>Anaplasma</taxon>
        <taxon>phagocytophilum group</taxon>
    </lineage>
</organism>
<dbReference type="Proteomes" id="UP000033441">
    <property type="component" value="Unassembled WGS sequence"/>
</dbReference>
<sequence>MTGTSDDYIRLGSSHSGKHAISKNSVFLAGVIVVIRRDCA</sequence>